<dbReference type="Proteomes" id="UP001500886">
    <property type="component" value="Unassembled WGS sequence"/>
</dbReference>
<dbReference type="Pfam" id="PF13577">
    <property type="entry name" value="SnoaL_4"/>
    <property type="match status" value="1"/>
</dbReference>
<sequence length="448" mass="49750">MSHETRHEIVVAAAPEVVFDLIADTKRWPMRFPPNVHVERLEGDDREERIRIWATANDEVKTWTSRRFLDRPGLKVSFHQEEPHAPVAAMSGAWLLQPLDGGRTKVVFTHSFDAVGNGPDDVAWIRRAIDTNTGAELAALRDAAESTHGEQEFTFDDTVRCDGSPRDAYDFICAADRWEEELPHVARAAMTEEIPHVQVLEMDTRTADGSTHTTRSVRVCFPAERIVYKQMRTPALMAAHTGEWLFEEDGDGCRITSRHTVRIDPRAVPGVLGPQATVDDARRMVREALGRNSRTTLAHAASRARALRRSAPVPAALYTSVQQFYAEQMRLLDERQAGPWAETFTEDCVFAQSNGTAPVRGRAALAAAVRDGLRRPAAAGQQRRHVFGMLTVRPAADGTVRTRAYAQVLATAPGGPAAVHLSAVCEDVLVERDGRWLVHDRRIEHDGS</sequence>
<dbReference type="SUPFAM" id="SSF54427">
    <property type="entry name" value="NTF2-like"/>
    <property type="match status" value="1"/>
</dbReference>
<protein>
    <recommendedName>
        <fullName evidence="1">SnoaL-like domain-containing protein</fullName>
    </recommendedName>
</protein>
<keyword evidence="3" id="KW-1185">Reference proteome</keyword>
<reference evidence="3" key="1">
    <citation type="journal article" date="2019" name="Int. J. Syst. Evol. Microbiol.">
        <title>The Global Catalogue of Microorganisms (GCM) 10K type strain sequencing project: providing services to taxonomists for standard genome sequencing and annotation.</title>
        <authorList>
            <consortium name="The Broad Institute Genomics Platform"/>
            <consortium name="The Broad Institute Genome Sequencing Center for Infectious Disease"/>
            <person name="Wu L."/>
            <person name="Ma J."/>
        </authorList>
    </citation>
    <scope>NUCLEOTIDE SEQUENCE [LARGE SCALE GENOMIC DNA]</scope>
    <source>
        <strain evidence="3">JCM 4542</strain>
    </source>
</reference>
<dbReference type="CDD" id="cd08861">
    <property type="entry name" value="OtcD1_ARO-CYC_like"/>
    <property type="match status" value="2"/>
</dbReference>
<dbReference type="InterPro" id="IPR032710">
    <property type="entry name" value="NTF2-like_dom_sf"/>
</dbReference>
<name>A0ABP6GDR3_9ACTN</name>
<proteinExistence type="predicted"/>
<dbReference type="InterPro" id="IPR023393">
    <property type="entry name" value="START-like_dom_sf"/>
</dbReference>
<evidence type="ECO:0000313" key="2">
    <source>
        <dbReference type="EMBL" id="GAA2719539.1"/>
    </source>
</evidence>
<dbReference type="Gene3D" id="3.30.530.20">
    <property type="match status" value="2"/>
</dbReference>
<gene>
    <name evidence="2" type="ORF">GCM10010315_37880</name>
</gene>
<organism evidence="2 3">
    <name type="scientific">Streptomyces luteosporeus</name>
    <dbReference type="NCBI Taxonomy" id="173856"/>
    <lineage>
        <taxon>Bacteria</taxon>
        <taxon>Bacillati</taxon>
        <taxon>Actinomycetota</taxon>
        <taxon>Actinomycetes</taxon>
        <taxon>Kitasatosporales</taxon>
        <taxon>Streptomycetaceae</taxon>
        <taxon>Streptomyces</taxon>
    </lineage>
</organism>
<dbReference type="RefSeq" id="WP_344436586.1">
    <property type="nucleotide sequence ID" value="NZ_BAAASL010000013.1"/>
</dbReference>
<dbReference type="Pfam" id="PF10604">
    <property type="entry name" value="Polyketide_cyc2"/>
    <property type="match status" value="1"/>
</dbReference>
<evidence type="ECO:0000259" key="1">
    <source>
        <dbReference type="Pfam" id="PF13577"/>
    </source>
</evidence>
<dbReference type="EMBL" id="BAAASL010000013">
    <property type="protein sequence ID" value="GAA2719539.1"/>
    <property type="molecule type" value="Genomic_DNA"/>
</dbReference>
<dbReference type="InterPro" id="IPR037401">
    <property type="entry name" value="SnoaL-like"/>
</dbReference>
<evidence type="ECO:0000313" key="3">
    <source>
        <dbReference type="Proteomes" id="UP001500886"/>
    </source>
</evidence>
<feature type="domain" description="SnoaL-like" evidence="1">
    <location>
        <begin position="318"/>
        <end position="442"/>
    </location>
</feature>
<dbReference type="Gene3D" id="3.10.450.50">
    <property type="match status" value="1"/>
</dbReference>
<dbReference type="InterPro" id="IPR019587">
    <property type="entry name" value="Polyketide_cyclase/dehydratase"/>
</dbReference>
<dbReference type="CDD" id="cd00531">
    <property type="entry name" value="NTF2_like"/>
    <property type="match status" value="1"/>
</dbReference>
<accession>A0ABP6GDR3</accession>
<comment type="caution">
    <text evidence="2">The sequence shown here is derived from an EMBL/GenBank/DDBJ whole genome shotgun (WGS) entry which is preliminary data.</text>
</comment>
<dbReference type="SUPFAM" id="SSF55961">
    <property type="entry name" value="Bet v1-like"/>
    <property type="match status" value="2"/>
</dbReference>